<dbReference type="PANTHER" id="PTHR42871:SF1">
    <property type="entry name" value="CITRATE SYNTHASE"/>
    <property type="match status" value="1"/>
</dbReference>
<dbReference type="Proteomes" id="UP000652354">
    <property type="component" value="Unassembled WGS sequence"/>
</dbReference>
<dbReference type="NCBIfam" id="NF004126">
    <property type="entry name" value="PRK05614.1"/>
    <property type="match status" value="1"/>
</dbReference>
<sequence>MTRVVDARLTVDGTTRELPLERSTVGNDGVSVTTLLKDTGLVTVDPGFMNTAACESSITYIDGDAGILRYRGYPIEQLAEKSTFLEVAYLLIHGELPSDELLNALNNRVARHMHVHEGIKSFLEAFPRDAHPMAVLAGATSALSTFYPESVGRDEPEIELATVQLLAKTATVIAYLQRRVTGGELIEPRKGGAYVDEFMRIGFSGADGELDIDPTIRRALDLLLILHADHEQNCSTSTVRIVGSSQANIYAAVSAGIGALSGPLHGGANEAALSMFDKIKADGDTVEQFVAKVKDKAEGARLMGFGHRVYKSYDPRGAVVKNVANSVLSELGGNDETFQMAQELEEIALSDEYFIERKLYPNVDFYTGLLYSAMGFPRQMFTPLFALGRMPGWIAHYREMMDDPRTKIGRPRQIYTGEVERDYVAIDQR</sequence>
<comment type="similarity">
    <text evidence="2 7 10">Belongs to the citrate synthase family.</text>
</comment>
<evidence type="ECO:0000256" key="9">
    <source>
        <dbReference type="RuleBase" id="RU003370"/>
    </source>
</evidence>
<comment type="pathway">
    <text evidence="1 9">Carbohydrate metabolism; tricarboxylic acid cycle; isocitrate from oxaloacetate: step 1/2.</text>
</comment>
<dbReference type="AlphaFoldDB" id="A0A919Q487"/>
<dbReference type="PRINTS" id="PR00143">
    <property type="entry name" value="CITRTSNTHASE"/>
</dbReference>
<keyword evidence="4 7" id="KW-0808">Transferase</keyword>
<dbReference type="Pfam" id="PF00285">
    <property type="entry name" value="Citrate_synt"/>
    <property type="match status" value="1"/>
</dbReference>
<dbReference type="InterPro" id="IPR016142">
    <property type="entry name" value="Citrate_synth-like_lrg_a-sub"/>
</dbReference>
<protein>
    <recommendedName>
        <fullName evidence="6 7">Citrate synthase</fullName>
    </recommendedName>
</protein>
<comment type="catalytic activity">
    <reaction evidence="5 9">
        <text>oxaloacetate + acetyl-CoA + H2O = citrate + CoA + H(+)</text>
        <dbReference type="Rhea" id="RHEA:16845"/>
        <dbReference type="ChEBI" id="CHEBI:15377"/>
        <dbReference type="ChEBI" id="CHEBI:15378"/>
        <dbReference type="ChEBI" id="CHEBI:16452"/>
        <dbReference type="ChEBI" id="CHEBI:16947"/>
        <dbReference type="ChEBI" id="CHEBI:57287"/>
        <dbReference type="ChEBI" id="CHEBI:57288"/>
        <dbReference type="EC" id="2.3.3.16"/>
    </reaction>
</comment>
<dbReference type="InterPro" id="IPR016143">
    <property type="entry name" value="Citrate_synth-like_sm_a-sub"/>
</dbReference>
<dbReference type="Gene3D" id="2.20.28.60">
    <property type="match status" value="1"/>
</dbReference>
<evidence type="ECO:0000313" key="11">
    <source>
        <dbReference type="EMBL" id="GIG53570.1"/>
    </source>
</evidence>
<organism evidence="11 12">
    <name type="scientific">Demequina activiva</name>
    <dbReference type="NCBI Taxonomy" id="1582364"/>
    <lineage>
        <taxon>Bacteria</taxon>
        <taxon>Bacillati</taxon>
        <taxon>Actinomycetota</taxon>
        <taxon>Actinomycetes</taxon>
        <taxon>Micrococcales</taxon>
        <taxon>Demequinaceae</taxon>
        <taxon>Demequina</taxon>
    </lineage>
</organism>
<gene>
    <name evidence="11" type="primary">gltA</name>
    <name evidence="11" type="ORF">Dac01nite_03220</name>
</gene>
<evidence type="ECO:0000256" key="10">
    <source>
        <dbReference type="RuleBase" id="RU003406"/>
    </source>
</evidence>
<feature type="active site" evidence="8">
    <location>
        <position position="364"/>
    </location>
</feature>
<evidence type="ECO:0000256" key="3">
    <source>
        <dbReference type="ARBA" id="ARBA00022532"/>
    </source>
</evidence>
<dbReference type="FunFam" id="1.10.230.10:FF:000002">
    <property type="entry name" value="Citrate synthase"/>
    <property type="match status" value="1"/>
</dbReference>
<dbReference type="NCBIfam" id="TIGR01798">
    <property type="entry name" value="cit_synth_I"/>
    <property type="match status" value="1"/>
</dbReference>
<reference evidence="11" key="1">
    <citation type="submission" date="2021-01" db="EMBL/GenBank/DDBJ databases">
        <title>Whole genome shotgun sequence of Demequina activiva NBRC 110675.</title>
        <authorList>
            <person name="Komaki H."/>
            <person name="Tamura T."/>
        </authorList>
    </citation>
    <scope>NUCLEOTIDE SEQUENCE</scope>
    <source>
        <strain evidence="11">NBRC 110675</strain>
    </source>
</reference>
<feature type="active site" evidence="8">
    <location>
        <position position="307"/>
    </location>
</feature>
<proteinExistence type="inferred from homology"/>
<dbReference type="InterPro" id="IPR024176">
    <property type="entry name" value="Citrate_synthase_bac-typ"/>
</dbReference>
<evidence type="ECO:0000256" key="6">
    <source>
        <dbReference type="NCBIfam" id="TIGR01798"/>
    </source>
</evidence>
<comment type="caution">
    <text evidence="11">The sequence shown here is derived from an EMBL/GenBank/DDBJ whole genome shotgun (WGS) entry which is preliminary data.</text>
</comment>
<evidence type="ECO:0000256" key="1">
    <source>
        <dbReference type="ARBA" id="ARBA00004751"/>
    </source>
</evidence>
<name>A0A919Q487_9MICO</name>
<dbReference type="InterPro" id="IPR036969">
    <property type="entry name" value="Citrate_synthase_sf"/>
</dbReference>
<dbReference type="PIRSF" id="PIRSF001369">
    <property type="entry name" value="Citrate_synth"/>
    <property type="match status" value="1"/>
</dbReference>
<dbReference type="PANTHER" id="PTHR42871">
    <property type="entry name" value="CITRATE SYNTHASE"/>
    <property type="match status" value="1"/>
</dbReference>
<evidence type="ECO:0000256" key="2">
    <source>
        <dbReference type="ARBA" id="ARBA00010566"/>
    </source>
</evidence>
<keyword evidence="12" id="KW-1185">Reference proteome</keyword>
<evidence type="ECO:0000256" key="7">
    <source>
        <dbReference type="PIRNR" id="PIRNR001369"/>
    </source>
</evidence>
<dbReference type="RefSeq" id="WP_203653021.1">
    <property type="nucleotide sequence ID" value="NZ_BONR01000001.1"/>
</dbReference>
<dbReference type="PROSITE" id="PS00480">
    <property type="entry name" value="CITRATE_SYNTHASE"/>
    <property type="match status" value="1"/>
</dbReference>
<dbReference type="InterPro" id="IPR019810">
    <property type="entry name" value="Citrate_synthase_AS"/>
</dbReference>
<dbReference type="InterPro" id="IPR002020">
    <property type="entry name" value="Citrate_synthase"/>
</dbReference>
<keyword evidence="3 9" id="KW-0816">Tricarboxylic acid cycle</keyword>
<dbReference type="SUPFAM" id="SSF48256">
    <property type="entry name" value="Citrate synthase"/>
    <property type="match status" value="1"/>
</dbReference>
<evidence type="ECO:0000256" key="8">
    <source>
        <dbReference type="PIRSR" id="PIRSR001369-1"/>
    </source>
</evidence>
<dbReference type="Gene3D" id="1.10.230.10">
    <property type="entry name" value="Cytochrome P450-Terp, domain 2"/>
    <property type="match status" value="1"/>
</dbReference>
<evidence type="ECO:0000256" key="5">
    <source>
        <dbReference type="ARBA" id="ARBA00049288"/>
    </source>
</evidence>
<evidence type="ECO:0000256" key="4">
    <source>
        <dbReference type="ARBA" id="ARBA00022679"/>
    </source>
</evidence>
<dbReference type="InterPro" id="IPR010953">
    <property type="entry name" value="Citrate_synthase_typ-I"/>
</dbReference>
<dbReference type="EMBL" id="BONR01000001">
    <property type="protein sequence ID" value="GIG53570.1"/>
    <property type="molecule type" value="Genomic_DNA"/>
</dbReference>
<evidence type="ECO:0000313" key="12">
    <source>
        <dbReference type="Proteomes" id="UP000652354"/>
    </source>
</evidence>
<dbReference type="GO" id="GO:0036440">
    <property type="term" value="F:citrate synthase activity"/>
    <property type="evidence" value="ECO:0007669"/>
    <property type="project" value="UniProtKB-EC"/>
</dbReference>
<dbReference type="GO" id="GO:0006099">
    <property type="term" value="P:tricarboxylic acid cycle"/>
    <property type="evidence" value="ECO:0007669"/>
    <property type="project" value="UniProtKB-UniRule"/>
</dbReference>
<dbReference type="GO" id="GO:0005737">
    <property type="term" value="C:cytoplasm"/>
    <property type="evidence" value="ECO:0007669"/>
    <property type="project" value="InterPro"/>
</dbReference>
<dbReference type="Gene3D" id="1.10.580.10">
    <property type="entry name" value="Citrate Synthase, domain 1"/>
    <property type="match status" value="1"/>
</dbReference>
<accession>A0A919Q487</accession>